<feature type="compositionally biased region" description="Low complexity" evidence="1">
    <location>
        <begin position="37"/>
        <end position="46"/>
    </location>
</feature>
<evidence type="ECO:0000313" key="3">
    <source>
        <dbReference type="Proteomes" id="UP000308652"/>
    </source>
</evidence>
<keyword evidence="3" id="KW-1185">Reference proteome</keyword>
<feature type="region of interest" description="Disordered" evidence="1">
    <location>
        <begin position="28"/>
        <end position="53"/>
    </location>
</feature>
<accession>A0A5C3LM44</accession>
<evidence type="ECO:0000256" key="1">
    <source>
        <dbReference type="SAM" id="MobiDB-lite"/>
    </source>
</evidence>
<sequence length="165" mass="17788">MPDPHSHSPSVPTTFVQKPGVHHLTYANVVTPPRTPTPTSKATTRPDTSHATKVGLQASSTASQGIIRSEHKAEMFKGGKNIKINGAKLDVISNTAGVSFDFDDGVDLDKVAVLYKIAAEAQTKGANLTAAAFEKAEEEIDLGNTESFENVAGIRFKMRTRDQRR</sequence>
<reference evidence="2 3" key="1">
    <citation type="journal article" date="2019" name="Nat. Ecol. Evol.">
        <title>Megaphylogeny resolves global patterns of mushroom evolution.</title>
        <authorList>
            <person name="Varga T."/>
            <person name="Krizsan K."/>
            <person name="Foldi C."/>
            <person name="Dima B."/>
            <person name="Sanchez-Garcia M."/>
            <person name="Sanchez-Ramirez S."/>
            <person name="Szollosi G.J."/>
            <person name="Szarkandi J.G."/>
            <person name="Papp V."/>
            <person name="Albert L."/>
            <person name="Andreopoulos W."/>
            <person name="Angelini C."/>
            <person name="Antonin V."/>
            <person name="Barry K.W."/>
            <person name="Bougher N.L."/>
            <person name="Buchanan P."/>
            <person name="Buyck B."/>
            <person name="Bense V."/>
            <person name="Catcheside P."/>
            <person name="Chovatia M."/>
            <person name="Cooper J."/>
            <person name="Damon W."/>
            <person name="Desjardin D."/>
            <person name="Finy P."/>
            <person name="Geml J."/>
            <person name="Haridas S."/>
            <person name="Hughes K."/>
            <person name="Justo A."/>
            <person name="Karasinski D."/>
            <person name="Kautmanova I."/>
            <person name="Kiss B."/>
            <person name="Kocsube S."/>
            <person name="Kotiranta H."/>
            <person name="LaButti K.M."/>
            <person name="Lechner B.E."/>
            <person name="Liimatainen K."/>
            <person name="Lipzen A."/>
            <person name="Lukacs Z."/>
            <person name="Mihaltcheva S."/>
            <person name="Morgado L.N."/>
            <person name="Niskanen T."/>
            <person name="Noordeloos M.E."/>
            <person name="Ohm R.A."/>
            <person name="Ortiz-Santana B."/>
            <person name="Ovrebo C."/>
            <person name="Racz N."/>
            <person name="Riley R."/>
            <person name="Savchenko A."/>
            <person name="Shiryaev A."/>
            <person name="Soop K."/>
            <person name="Spirin V."/>
            <person name="Szebenyi C."/>
            <person name="Tomsovsky M."/>
            <person name="Tulloss R.E."/>
            <person name="Uehling J."/>
            <person name="Grigoriev I.V."/>
            <person name="Vagvolgyi C."/>
            <person name="Papp T."/>
            <person name="Martin F.M."/>
            <person name="Miettinen O."/>
            <person name="Hibbett D.S."/>
            <person name="Nagy L.G."/>
        </authorList>
    </citation>
    <scope>NUCLEOTIDE SEQUENCE [LARGE SCALE GENOMIC DNA]</scope>
    <source>
        <strain evidence="2 3">CBS 166.37</strain>
    </source>
</reference>
<name>A0A5C3LM44_9AGAR</name>
<gene>
    <name evidence="2" type="ORF">BDQ12DRAFT_768686</name>
</gene>
<evidence type="ECO:0000313" key="2">
    <source>
        <dbReference type="EMBL" id="TFK33333.1"/>
    </source>
</evidence>
<dbReference type="Proteomes" id="UP000308652">
    <property type="component" value="Unassembled WGS sequence"/>
</dbReference>
<proteinExistence type="predicted"/>
<protein>
    <submittedName>
        <fullName evidence="2">Uncharacterized protein</fullName>
    </submittedName>
</protein>
<organism evidence="2 3">
    <name type="scientific">Crucibulum laeve</name>
    <dbReference type="NCBI Taxonomy" id="68775"/>
    <lineage>
        <taxon>Eukaryota</taxon>
        <taxon>Fungi</taxon>
        <taxon>Dikarya</taxon>
        <taxon>Basidiomycota</taxon>
        <taxon>Agaricomycotina</taxon>
        <taxon>Agaricomycetes</taxon>
        <taxon>Agaricomycetidae</taxon>
        <taxon>Agaricales</taxon>
        <taxon>Agaricineae</taxon>
        <taxon>Nidulariaceae</taxon>
        <taxon>Crucibulum</taxon>
    </lineage>
</organism>
<dbReference type="AlphaFoldDB" id="A0A5C3LM44"/>
<dbReference type="EMBL" id="ML213650">
    <property type="protein sequence ID" value="TFK33333.1"/>
    <property type="molecule type" value="Genomic_DNA"/>
</dbReference>